<dbReference type="KEGG" id="acou:A5CBH24_14470"/>
<organism evidence="1 2">
    <name type="scientific">Alistipes communis</name>
    <dbReference type="NCBI Taxonomy" id="2585118"/>
    <lineage>
        <taxon>Bacteria</taxon>
        <taxon>Pseudomonadati</taxon>
        <taxon>Bacteroidota</taxon>
        <taxon>Bacteroidia</taxon>
        <taxon>Bacteroidales</taxon>
        <taxon>Rikenellaceae</taxon>
        <taxon>Alistipes</taxon>
    </lineage>
</organism>
<dbReference type="CDD" id="cd01141">
    <property type="entry name" value="TroA_d"/>
    <property type="match status" value="1"/>
</dbReference>
<proteinExistence type="predicted"/>
<protein>
    <submittedName>
        <fullName evidence="1">Iron ABC transporter substrate-binding protein</fullName>
    </submittedName>
</protein>
<evidence type="ECO:0000313" key="1">
    <source>
        <dbReference type="EMBL" id="BBL04134.1"/>
    </source>
</evidence>
<dbReference type="SUPFAM" id="SSF53807">
    <property type="entry name" value="Helical backbone' metal receptor"/>
    <property type="match status" value="1"/>
</dbReference>
<dbReference type="PANTHER" id="PTHR30535">
    <property type="entry name" value="VITAMIN B12-BINDING PROTEIN"/>
    <property type="match status" value="1"/>
</dbReference>
<dbReference type="Proteomes" id="UP000318946">
    <property type="component" value="Chromosome"/>
</dbReference>
<keyword evidence="2" id="KW-1185">Reference proteome</keyword>
<dbReference type="AlphaFoldDB" id="A0A4Y1WUK6"/>
<evidence type="ECO:0000313" key="2">
    <source>
        <dbReference type="Proteomes" id="UP000318946"/>
    </source>
</evidence>
<dbReference type="RefSeq" id="WP_141412664.1">
    <property type="nucleotide sequence ID" value="NZ_AP019735.1"/>
</dbReference>
<dbReference type="GO" id="GO:0071281">
    <property type="term" value="P:cellular response to iron ion"/>
    <property type="evidence" value="ECO:0007669"/>
    <property type="project" value="TreeGrafter"/>
</dbReference>
<dbReference type="PROSITE" id="PS51257">
    <property type="entry name" value="PROKAR_LIPOPROTEIN"/>
    <property type="match status" value="1"/>
</dbReference>
<dbReference type="EMBL" id="AP019735">
    <property type="protein sequence ID" value="BBL04134.1"/>
    <property type="molecule type" value="Genomic_DNA"/>
</dbReference>
<dbReference type="Gene3D" id="3.40.50.1980">
    <property type="entry name" value="Nitrogenase molybdenum iron protein domain"/>
    <property type="match status" value="2"/>
</dbReference>
<dbReference type="Pfam" id="PF01497">
    <property type="entry name" value="Peripla_BP_2"/>
    <property type="match status" value="1"/>
</dbReference>
<dbReference type="GeneID" id="78342167"/>
<dbReference type="PANTHER" id="PTHR30535:SF34">
    <property type="entry name" value="MOLYBDATE-BINDING PROTEIN MOLA"/>
    <property type="match status" value="1"/>
</dbReference>
<accession>A0A4Y1WUK6</accession>
<name>A0A4Y1WUK6_9BACT</name>
<dbReference type="InterPro" id="IPR002491">
    <property type="entry name" value="ABC_transptr_periplasmic_BD"/>
</dbReference>
<gene>
    <name evidence="1" type="ORF">A5CBH24_14470</name>
</gene>
<dbReference type="InterPro" id="IPR050902">
    <property type="entry name" value="ABC_Transporter_SBP"/>
</dbReference>
<sequence>MRRLLPLLCGLLLAACGQRAARPIGDFTLPVYTPRYASGFEITGAAGSRSTLVTVHNPWYGDEVTDQYLFIARDGEPAPAGFEGQVLRDETRRVVCMSGSYIAMLDALGAADRVVGVSGAQYLINETLRRRIARGEAADVGFDSNVDFERLMALRPDLVMLFGIGGADTALTGKLRELGIPYLYMGEHCEESPLGKSEWVVVAAEIAGLRTEGSRLFAAIPERYERLRALAQQTAARPRVMLNTPYRDTWFMPARNSYMVRLLEDAGARYVFEENTATQTLPIDIEQAYYLTSKSDFWLNVSGCNTLDEVRRQNPRLADTPPVREGRVYDNNRRRNAAGGSDFWESGVLRPDRVLADLVHIFHPELSETDELYYYRQLE</sequence>
<dbReference type="PROSITE" id="PS50983">
    <property type="entry name" value="FE_B12_PBP"/>
    <property type="match status" value="1"/>
</dbReference>
<reference evidence="2" key="1">
    <citation type="submission" date="2019-06" db="EMBL/GenBank/DDBJ databases">
        <title>Alistipes onderdonkii subsp. vulgaris subsp. nov., Alistipes dispar sp. nov. and Alistipes communis sp. nov., isolated from human faeces, and creation of Alistipes onderdonkii subsp. onderdonkii subsp. nov.</title>
        <authorList>
            <person name="Sakamoto M."/>
            <person name="Ikeyama N."/>
            <person name="Ogata Y."/>
            <person name="Suda W."/>
            <person name="Iino T."/>
            <person name="Hattori M."/>
            <person name="Ohkuma M."/>
        </authorList>
    </citation>
    <scope>NUCLEOTIDE SEQUENCE [LARGE SCALE GENOMIC DNA]</scope>
    <source>
        <strain evidence="2">5CBH24</strain>
    </source>
</reference>
<dbReference type="OrthoDB" id="9812528at2"/>